<dbReference type="Proteomes" id="UP000002770">
    <property type="component" value="Unassembled WGS sequence"/>
</dbReference>
<organism evidence="1 2">
    <name type="scientific">Legionella drancourtii LLAP12</name>
    <dbReference type="NCBI Taxonomy" id="658187"/>
    <lineage>
        <taxon>Bacteria</taxon>
        <taxon>Pseudomonadati</taxon>
        <taxon>Pseudomonadota</taxon>
        <taxon>Gammaproteobacteria</taxon>
        <taxon>Legionellales</taxon>
        <taxon>Legionellaceae</taxon>
        <taxon>Legionella</taxon>
    </lineage>
</organism>
<dbReference type="STRING" id="658187.LDG_5733"/>
<protein>
    <submittedName>
        <fullName evidence="1">Uncharacterized protein</fullName>
    </submittedName>
</protein>
<reference evidence="1 2" key="1">
    <citation type="journal article" date="2011" name="BMC Genomics">
        <title>Insight into cross-talk between intra-amoebal pathogens.</title>
        <authorList>
            <person name="Gimenez G."/>
            <person name="Bertelli C."/>
            <person name="Moliner C."/>
            <person name="Robert C."/>
            <person name="Raoult D."/>
            <person name="Fournier P.E."/>
            <person name="Greub G."/>
        </authorList>
    </citation>
    <scope>NUCLEOTIDE SEQUENCE [LARGE SCALE GENOMIC DNA]</scope>
    <source>
        <strain evidence="1 2">LLAP12</strain>
    </source>
</reference>
<proteinExistence type="predicted"/>
<name>G9EKJ8_9GAMM</name>
<dbReference type="InParanoid" id="G9EKJ8"/>
<dbReference type="HOGENOM" id="CLU_3345277_0_0_6"/>
<evidence type="ECO:0000313" key="2">
    <source>
        <dbReference type="Proteomes" id="UP000002770"/>
    </source>
</evidence>
<sequence>MFTSETSLQSGQFYMNNKCNFYTVIFKSVVIERALSS</sequence>
<dbReference type="EMBL" id="JH413801">
    <property type="protein sequence ID" value="EHL32349.1"/>
    <property type="molecule type" value="Genomic_DNA"/>
</dbReference>
<gene>
    <name evidence="1" type="ORF">LDG_5733</name>
</gene>
<dbReference type="AlphaFoldDB" id="G9EKJ8"/>
<keyword evidence="2" id="KW-1185">Reference proteome</keyword>
<evidence type="ECO:0000313" key="1">
    <source>
        <dbReference type="EMBL" id="EHL32349.1"/>
    </source>
</evidence>
<accession>G9EKJ8</accession>